<dbReference type="SUPFAM" id="SSF53756">
    <property type="entry name" value="UDP-Glycosyltransferase/glycogen phosphorylase"/>
    <property type="match status" value="1"/>
</dbReference>
<dbReference type="Gene3D" id="3.40.50.2000">
    <property type="entry name" value="Glycogen Phosphorylase B"/>
    <property type="match status" value="1"/>
</dbReference>
<dbReference type="Pfam" id="PF13692">
    <property type="entry name" value="Glyco_trans_1_4"/>
    <property type="match status" value="1"/>
</dbReference>
<dbReference type="AlphaFoldDB" id="A0A537M4A2"/>
<dbReference type="EMBL" id="VBAM01000073">
    <property type="protein sequence ID" value="TMJ15110.1"/>
    <property type="molecule type" value="Genomic_DNA"/>
</dbReference>
<dbReference type="PANTHER" id="PTHR45947:SF3">
    <property type="entry name" value="SULFOQUINOVOSYL TRANSFERASE SQD2"/>
    <property type="match status" value="1"/>
</dbReference>
<name>A0A537M4A2_9BACT</name>
<proteinExistence type="predicted"/>
<sequence length="133" mass="14338">GRPLEFRGPYRREDLAEILDEVDIAVVPTLFQETVGLATLEAQAAGIPVVASRTGAIPEHVENGTNGLLFEPGDARALGQRLRLLIDTPELAAAMSARTVPPMAIGRHVDLLADVYRRCLDAQTRSPYAVHSA</sequence>
<evidence type="ECO:0000313" key="2">
    <source>
        <dbReference type="Proteomes" id="UP000320393"/>
    </source>
</evidence>
<protein>
    <submittedName>
        <fullName evidence="1">Glycosyltransferase</fullName>
    </submittedName>
</protein>
<evidence type="ECO:0000313" key="1">
    <source>
        <dbReference type="EMBL" id="TMJ15110.1"/>
    </source>
</evidence>
<organism evidence="1 2">
    <name type="scientific">Candidatus Segetimicrobium genomatis</name>
    <dbReference type="NCBI Taxonomy" id="2569760"/>
    <lineage>
        <taxon>Bacteria</taxon>
        <taxon>Bacillati</taxon>
        <taxon>Candidatus Sysuimicrobiota</taxon>
        <taxon>Candidatus Sysuimicrobiia</taxon>
        <taxon>Candidatus Sysuimicrobiales</taxon>
        <taxon>Candidatus Segetimicrobiaceae</taxon>
        <taxon>Candidatus Segetimicrobium</taxon>
    </lineage>
</organism>
<feature type="non-terminal residue" evidence="1">
    <location>
        <position position="1"/>
    </location>
</feature>
<keyword evidence="1" id="KW-0808">Transferase</keyword>
<comment type="caution">
    <text evidence="1">The sequence shown here is derived from an EMBL/GenBank/DDBJ whole genome shotgun (WGS) entry which is preliminary data.</text>
</comment>
<dbReference type="PANTHER" id="PTHR45947">
    <property type="entry name" value="SULFOQUINOVOSYL TRANSFERASE SQD2"/>
    <property type="match status" value="1"/>
</dbReference>
<dbReference type="GO" id="GO:0016757">
    <property type="term" value="F:glycosyltransferase activity"/>
    <property type="evidence" value="ECO:0007669"/>
    <property type="project" value="TreeGrafter"/>
</dbReference>
<dbReference type="InterPro" id="IPR050194">
    <property type="entry name" value="Glycosyltransferase_grp1"/>
</dbReference>
<gene>
    <name evidence="1" type="ORF">E6H02_02470</name>
</gene>
<accession>A0A537M4A2</accession>
<dbReference type="Proteomes" id="UP000320393">
    <property type="component" value="Unassembled WGS sequence"/>
</dbReference>
<reference evidence="1 2" key="1">
    <citation type="journal article" date="2019" name="Nat. Microbiol.">
        <title>Mediterranean grassland soil C-N compound turnover is dependent on rainfall and depth, and is mediated by genomically divergent microorganisms.</title>
        <authorList>
            <person name="Diamond S."/>
            <person name="Andeer P.F."/>
            <person name="Li Z."/>
            <person name="Crits-Christoph A."/>
            <person name="Burstein D."/>
            <person name="Anantharaman K."/>
            <person name="Lane K.R."/>
            <person name="Thomas B.C."/>
            <person name="Pan C."/>
            <person name="Northen T.R."/>
            <person name="Banfield J.F."/>
        </authorList>
    </citation>
    <scope>NUCLEOTIDE SEQUENCE [LARGE SCALE GENOMIC DNA]</scope>
    <source>
        <strain evidence="1">NP_5</strain>
    </source>
</reference>